<keyword evidence="3" id="KW-0378">Hydrolase</keyword>
<dbReference type="Proteomes" id="UP000588017">
    <property type="component" value="Unassembled WGS sequence"/>
</dbReference>
<reference evidence="7 8" key="1">
    <citation type="submission" date="2020-08" db="EMBL/GenBank/DDBJ databases">
        <title>Genomic Encyclopedia of Type Strains, Phase IV (KMG-IV): sequencing the most valuable type-strain genomes for metagenomic binning, comparative biology and taxonomic classification.</title>
        <authorList>
            <person name="Goeker M."/>
        </authorList>
    </citation>
    <scope>NUCLEOTIDE SEQUENCE [LARGE SCALE GENOMIC DNA]</scope>
    <source>
        <strain evidence="7 8">DSM 101465</strain>
    </source>
</reference>
<keyword evidence="8" id="KW-1185">Reference proteome</keyword>
<feature type="domain" description="Peptidase M16 C-terminal" evidence="6">
    <location>
        <begin position="177"/>
        <end position="348"/>
    </location>
</feature>
<dbReference type="PANTHER" id="PTHR11851">
    <property type="entry name" value="METALLOPROTEASE"/>
    <property type="match status" value="1"/>
</dbReference>
<comment type="caution">
    <text evidence="7">The sequence shown here is derived from an EMBL/GenBank/DDBJ whole genome shotgun (WGS) entry which is preliminary data.</text>
</comment>
<dbReference type="InterPro" id="IPR011249">
    <property type="entry name" value="Metalloenz_LuxS/M16"/>
</dbReference>
<evidence type="ECO:0000256" key="4">
    <source>
        <dbReference type="RuleBase" id="RU004447"/>
    </source>
</evidence>
<proteinExistence type="inferred from homology"/>
<gene>
    <name evidence="7" type="ORF">HNQ73_002149</name>
</gene>
<dbReference type="EMBL" id="JACHEH010000004">
    <property type="protein sequence ID" value="MBB6168519.1"/>
    <property type="molecule type" value="Genomic_DNA"/>
</dbReference>
<dbReference type="AlphaFoldDB" id="A0A841KGZ7"/>
<dbReference type="Pfam" id="PF00675">
    <property type="entry name" value="Peptidase_M16"/>
    <property type="match status" value="1"/>
</dbReference>
<dbReference type="GO" id="GO:0004222">
    <property type="term" value="F:metalloendopeptidase activity"/>
    <property type="evidence" value="ECO:0007669"/>
    <property type="project" value="InterPro"/>
</dbReference>
<dbReference type="PROSITE" id="PS00143">
    <property type="entry name" value="INSULINASE"/>
    <property type="match status" value="1"/>
</dbReference>
<dbReference type="InterPro" id="IPR001431">
    <property type="entry name" value="Pept_M16_Zn_BS"/>
</dbReference>
<dbReference type="InterPro" id="IPR007863">
    <property type="entry name" value="Peptidase_M16_C"/>
</dbReference>
<keyword evidence="3" id="KW-0645">Protease</keyword>
<evidence type="ECO:0000313" key="8">
    <source>
        <dbReference type="Proteomes" id="UP000588017"/>
    </source>
</evidence>
<dbReference type="FunFam" id="3.30.830.10:FF:000008">
    <property type="entry name" value="Mitochondrial-processing peptidase subunit beta"/>
    <property type="match status" value="1"/>
</dbReference>
<organism evidence="7 8">
    <name type="scientific">Chelatococcus composti</name>
    <dbReference type="NCBI Taxonomy" id="1743235"/>
    <lineage>
        <taxon>Bacteria</taxon>
        <taxon>Pseudomonadati</taxon>
        <taxon>Pseudomonadota</taxon>
        <taxon>Alphaproteobacteria</taxon>
        <taxon>Hyphomicrobiales</taxon>
        <taxon>Chelatococcaceae</taxon>
        <taxon>Chelatococcus</taxon>
    </lineage>
</organism>
<feature type="domain" description="Peptidase M16 N-terminal" evidence="5">
    <location>
        <begin position="23"/>
        <end position="170"/>
    </location>
</feature>
<dbReference type="InterPro" id="IPR011765">
    <property type="entry name" value="Pept_M16_N"/>
</dbReference>
<sequence>MKAAAVAGGGNGPNISTLASGLRVVSERMPQVATVAVGVWVGAGARNERPEEHGLSHFIEHMAFKGTERRSARAIAEAIEAVGGDFNAETGIEYTSYTVRLLPQDIDLALDILADILMHSRFAPEEIAREKSVILQEISAVEDTPEDLVNDLFMSAAFSGQPLGRPILGTAESVRGLTRERLLGYLRREYLASRMVVAAAGAVDHERLVAGVERFFAGIGTGEAPAVEPARFTPGELFVERDIEQVQLMLGWPGRALGDAAYYSLQVFANLLGGGMSSRLFQEVREERGLAYAVDAFHWPFTDTGVFGLGAGTAPEDVDELLPVALGCLRDAALAATPEELGRAQAQMKVALLTASESASSRADQLARQILAFGRPVSQEEIVARLDALTVEDIHAAGRSLLECRPVVVGLGPVAELPASTAVQTMLAER</sequence>
<dbReference type="PANTHER" id="PTHR11851:SF49">
    <property type="entry name" value="MITOCHONDRIAL-PROCESSING PEPTIDASE SUBUNIT ALPHA"/>
    <property type="match status" value="1"/>
</dbReference>
<comment type="cofactor">
    <cofactor evidence="1">
        <name>Zn(2+)</name>
        <dbReference type="ChEBI" id="CHEBI:29105"/>
    </cofactor>
</comment>
<dbReference type="GO" id="GO:0006508">
    <property type="term" value="P:proteolysis"/>
    <property type="evidence" value="ECO:0007669"/>
    <property type="project" value="InterPro"/>
</dbReference>
<name>A0A841KGZ7_9HYPH</name>
<dbReference type="Pfam" id="PF05193">
    <property type="entry name" value="Peptidase_M16_C"/>
    <property type="match status" value="1"/>
</dbReference>
<evidence type="ECO:0000256" key="3">
    <source>
        <dbReference type="ARBA" id="ARBA00023049"/>
    </source>
</evidence>
<keyword evidence="3" id="KW-0482">Metalloprotease</keyword>
<dbReference type="GO" id="GO:0046872">
    <property type="term" value="F:metal ion binding"/>
    <property type="evidence" value="ECO:0007669"/>
    <property type="project" value="InterPro"/>
</dbReference>
<evidence type="ECO:0000313" key="7">
    <source>
        <dbReference type="EMBL" id="MBB6168519.1"/>
    </source>
</evidence>
<evidence type="ECO:0000256" key="2">
    <source>
        <dbReference type="ARBA" id="ARBA00007261"/>
    </source>
</evidence>
<dbReference type="Gene3D" id="3.30.830.10">
    <property type="entry name" value="Metalloenzyme, LuxS/M16 peptidase-like"/>
    <property type="match status" value="2"/>
</dbReference>
<accession>A0A841KGZ7</accession>
<evidence type="ECO:0000259" key="6">
    <source>
        <dbReference type="Pfam" id="PF05193"/>
    </source>
</evidence>
<comment type="similarity">
    <text evidence="2 4">Belongs to the peptidase M16 family.</text>
</comment>
<dbReference type="SUPFAM" id="SSF63411">
    <property type="entry name" value="LuxS/MPP-like metallohydrolase"/>
    <property type="match status" value="2"/>
</dbReference>
<evidence type="ECO:0000256" key="1">
    <source>
        <dbReference type="ARBA" id="ARBA00001947"/>
    </source>
</evidence>
<evidence type="ECO:0000259" key="5">
    <source>
        <dbReference type="Pfam" id="PF00675"/>
    </source>
</evidence>
<protein>
    <submittedName>
        <fullName evidence="7">Putative Zn-dependent peptidase</fullName>
    </submittedName>
</protein>
<dbReference type="InterPro" id="IPR050361">
    <property type="entry name" value="MPP/UQCRC_Complex"/>
</dbReference>
<dbReference type="RefSeq" id="WP_183334820.1">
    <property type="nucleotide sequence ID" value="NZ_BMHX01000004.1"/>
</dbReference>